<gene>
    <name evidence="2" type="ORF">NHU_01233</name>
</gene>
<protein>
    <recommendedName>
        <fullName evidence="1">Hedgehog/Intein (Hint) domain-containing protein</fullName>
    </recommendedName>
</protein>
<evidence type="ECO:0000313" key="3">
    <source>
        <dbReference type="Proteomes" id="UP000064912"/>
    </source>
</evidence>
<name>A0A0D6AZR4_RHOSU</name>
<feature type="domain" description="Hedgehog/Intein (Hint)" evidence="1">
    <location>
        <begin position="35"/>
        <end position="170"/>
    </location>
</feature>
<dbReference type="Proteomes" id="UP000064912">
    <property type="component" value="Chromosome"/>
</dbReference>
<dbReference type="PATRIC" id="fig|35806.4.peg.1271"/>
<evidence type="ECO:0000313" key="2">
    <source>
        <dbReference type="EMBL" id="BAQ68393.1"/>
    </source>
</evidence>
<dbReference type="AlphaFoldDB" id="A0A0D6AZR4"/>
<proteinExistence type="predicted"/>
<dbReference type="EMBL" id="AP014800">
    <property type="protein sequence ID" value="BAQ68393.1"/>
    <property type="molecule type" value="Genomic_DNA"/>
</dbReference>
<dbReference type="KEGG" id="rsu:NHU_01233"/>
<sequence length="244" mass="25785">MVFKIDFLGTRPVSELVAAAGDAAGALPPLGLARGFRAGTRVATREGCRPVELLEPGDCVLTVERGAQPVRRIEQGCLWQGPSACPPPLWPLEVPAGALGNRRRLTLLPEQRVLIDAARAAETYAERFVLLPARMLAGVMGIRRVAPPAEVCVVSIAFDAPETVYANGAARVHCPSWQGEGAGATDRPEDLRPEMPCCGITPGLDEARRIVAALEGAHAGAAIPPRLPLVQTVPLLDALLRHAA</sequence>
<dbReference type="InterPro" id="IPR028992">
    <property type="entry name" value="Hedgehog/Intein_dom"/>
</dbReference>
<reference evidence="2 3" key="1">
    <citation type="submission" date="2015-02" db="EMBL/GenBank/DDBJ databases">
        <title>Genome sequene of Rhodovulum sulfidophilum DSM 2351.</title>
        <authorList>
            <person name="Nagao N."/>
        </authorList>
    </citation>
    <scope>NUCLEOTIDE SEQUENCE [LARGE SCALE GENOMIC DNA]</scope>
    <source>
        <strain evidence="2 3">DSM 2351</strain>
    </source>
</reference>
<accession>A0A0D6AZR4</accession>
<evidence type="ECO:0000259" key="1">
    <source>
        <dbReference type="Pfam" id="PF13403"/>
    </source>
</evidence>
<dbReference type="Pfam" id="PF13403">
    <property type="entry name" value="Hint_2"/>
    <property type="match status" value="1"/>
</dbReference>
<organism evidence="2 3">
    <name type="scientific">Rhodovulum sulfidophilum</name>
    <name type="common">Rhodobacter sulfidophilus</name>
    <dbReference type="NCBI Taxonomy" id="35806"/>
    <lineage>
        <taxon>Bacteria</taxon>
        <taxon>Pseudomonadati</taxon>
        <taxon>Pseudomonadota</taxon>
        <taxon>Alphaproteobacteria</taxon>
        <taxon>Rhodobacterales</taxon>
        <taxon>Paracoccaceae</taxon>
        <taxon>Rhodovulum</taxon>
    </lineage>
</organism>
<dbReference type="eggNOG" id="COG2931">
    <property type="taxonomic scope" value="Bacteria"/>
</dbReference>